<dbReference type="PROSITE" id="PS00271">
    <property type="entry name" value="THIONIN"/>
    <property type="match status" value="1"/>
</dbReference>
<dbReference type="Proteomes" id="UP000030688">
    <property type="component" value="Unassembled WGS sequence"/>
</dbReference>
<evidence type="ECO:0000256" key="4">
    <source>
        <dbReference type="ARBA" id="ARBA00023157"/>
    </source>
</evidence>
<dbReference type="InterPro" id="IPR001010">
    <property type="entry name" value="Thionin"/>
</dbReference>
<keyword evidence="3" id="KW-0611">Plant defense</keyword>
<keyword evidence="2" id="KW-0964">Secreted</keyword>
<evidence type="ECO:0000313" key="6">
    <source>
        <dbReference type="EMBL" id="EUR66688.1"/>
    </source>
</evidence>
<evidence type="ECO:0000256" key="3">
    <source>
        <dbReference type="ARBA" id="ARBA00022821"/>
    </source>
</evidence>
<gene>
    <name evidence="6" type="ORF">PFBG_04268</name>
</gene>
<keyword evidence="5" id="KW-0472">Membrane</keyword>
<keyword evidence="5" id="KW-1133">Transmembrane helix</keyword>
<keyword evidence="5" id="KW-0812">Transmembrane</keyword>
<protein>
    <submittedName>
        <fullName evidence="6">Uncharacterized protein</fullName>
    </submittedName>
</protein>
<evidence type="ECO:0000313" key="7">
    <source>
        <dbReference type="Proteomes" id="UP000030688"/>
    </source>
</evidence>
<evidence type="ECO:0000256" key="5">
    <source>
        <dbReference type="SAM" id="Phobius"/>
    </source>
</evidence>
<keyword evidence="4" id="KW-1015">Disulfide bond</keyword>
<feature type="transmembrane region" description="Helical" evidence="5">
    <location>
        <begin position="20"/>
        <end position="44"/>
    </location>
</feature>
<name>W7FH69_PLAF8</name>
<reference evidence="6 7" key="2">
    <citation type="submission" date="2013-02" db="EMBL/GenBank/DDBJ databases">
        <title>The Genome Sequence of Plasmodium falciparum 7G8.</title>
        <authorList>
            <consortium name="The Broad Institute Genome Sequencing Platform"/>
            <consortium name="The Broad Institute Genome Sequencing Center for Infectious Disease"/>
            <person name="Neafsey D."/>
            <person name="Cheeseman I."/>
            <person name="Volkman S."/>
            <person name="Adams J."/>
            <person name="Walker B."/>
            <person name="Young S.K."/>
            <person name="Zeng Q."/>
            <person name="Gargeya S."/>
            <person name="Fitzgerald M."/>
            <person name="Haas B."/>
            <person name="Abouelleil A."/>
            <person name="Alvarado L."/>
            <person name="Arachchi H.M."/>
            <person name="Berlin A.M."/>
            <person name="Chapman S.B."/>
            <person name="Dewar J."/>
            <person name="Goldberg J."/>
            <person name="Griggs A."/>
            <person name="Gujja S."/>
            <person name="Hansen M."/>
            <person name="Howarth C."/>
            <person name="Imamovic A."/>
            <person name="Larimer J."/>
            <person name="McCowan C."/>
            <person name="Murphy C."/>
            <person name="Neiman D."/>
            <person name="Pearson M."/>
            <person name="Priest M."/>
            <person name="Roberts A."/>
            <person name="Saif S."/>
            <person name="Shea T."/>
            <person name="Sisk P."/>
            <person name="Sykes S."/>
            <person name="Wortman J."/>
            <person name="Nusbaum C."/>
            <person name="Birren B."/>
        </authorList>
    </citation>
    <scope>NUCLEOTIDE SEQUENCE [LARGE SCALE GENOMIC DNA]</scope>
    <source>
        <strain evidence="6 7">7G8</strain>
    </source>
</reference>
<proteinExistence type="predicted"/>
<dbReference type="AlphaFoldDB" id="W7FH69"/>
<organism evidence="6 7">
    <name type="scientific">Plasmodium falciparum (isolate 7G8)</name>
    <dbReference type="NCBI Taxonomy" id="57266"/>
    <lineage>
        <taxon>Eukaryota</taxon>
        <taxon>Sar</taxon>
        <taxon>Alveolata</taxon>
        <taxon>Apicomplexa</taxon>
        <taxon>Aconoidasida</taxon>
        <taxon>Haemosporida</taxon>
        <taxon>Plasmodiidae</taxon>
        <taxon>Plasmodium</taxon>
        <taxon>Plasmodium (Laverania)</taxon>
    </lineage>
</organism>
<evidence type="ECO:0000256" key="1">
    <source>
        <dbReference type="ARBA" id="ARBA00004613"/>
    </source>
</evidence>
<accession>W7FH69</accession>
<reference evidence="7" key="1">
    <citation type="submission" date="2007-11" db="EMBL/GenBank/DDBJ databases">
        <authorList>
            <consortium name="The Broad Institute Genome Sequencing Platform"/>
            <person name="Volkman S.K."/>
            <person name="Daily J.P."/>
            <person name="Sarr O."/>
            <person name="Ndiaye D."/>
            <person name="Ndir O."/>
            <person name="Mboup S."/>
            <person name="Lukens A."/>
            <person name="Stange-Thomann N."/>
            <person name="Mauceli E."/>
            <person name="Gnerre S."/>
            <person name="Jaffe D."/>
            <person name="Zainoun J."/>
            <person name="Wiegand R.C."/>
            <person name="Birren B."/>
            <person name="Galagan J."/>
            <person name="Lander E."/>
            <person name="Wirth D.F."/>
        </authorList>
    </citation>
    <scope>NUCLEOTIDE SEQUENCE [LARGE SCALE GENOMIC DNA]</scope>
    <source>
        <strain evidence="7">7G8</strain>
    </source>
</reference>
<evidence type="ECO:0000256" key="2">
    <source>
        <dbReference type="ARBA" id="ARBA00022525"/>
    </source>
</evidence>
<dbReference type="GO" id="GO:0006952">
    <property type="term" value="P:defense response"/>
    <property type="evidence" value="ECO:0007669"/>
    <property type="project" value="UniProtKB-KW"/>
</dbReference>
<dbReference type="GO" id="GO:0005576">
    <property type="term" value="C:extracellular region"/>
    <property type="evidence" value="ECO:0007669"/>
    <property type="project" value="UniProtKB-SubCell"/>
</dbReference>
<sequence>MSNLIYYIYLKIYKCCVYMFLRNIFLFCVFHIYGFCKVLCTLLFKYKIQINIINFIFFNYSKRILLNN</sequence>
<comment type="subcellular location">
    <subcellularLocation>
        <location evidence="1">Secreted</location>
    </subcellularLocation>
</comment>
<dbReference type="EMBL" id="KE123632">
    <property type="protein sequence ID" value="EUR66688.1"/>
    <property type="molecule type" value="Genomic_DNA"/>
</dbReference>